<dbReference type="Gene3D" id="2.80.10.50">
    <property type="match status" value="1"/>
</dbReference>
<feature type="domain" description="Alpha-L-arabinofuranosidase B arabinose-binding" evidence="3">
    <location>
        <begin position="140"/>
        <end position="269"/>
    </location>
</feature>
<evidence type="ECO:0000313" key="4">
    <source>
        <dbReference type="EMBL" id="AZQ33951.1"/>
    </source>
</evidence>
<dbReference type="EMBL" id="CP034539">
    <property type="protein sequence ID" value="AZQ33951.1"/>
    <property type="molecule type" value="Genomic_DNA"/>
</dbReference>
<dbReference type="GO" id="GO:0046373">
    <property type="term" value="P:L-arabinose metabolic process"/>
    <property type="evidence" value="ECO:0007669"/>
    <property type="project" value="InterPro"/>
</dbReference>
<evidence type="ECO:0000256" key="2">
    <source>
        <dbReference type="SAM" id="Phobius"/>
    </source>
</evidence>
<feature type="transmembrane region" description="Helical" evidence="2">
    <location>
        <begin position="31"/>
        <end position="51"/>
    </location>
</feature>
<gene>
    <name evidence="4" type="ORF">EJ357_11080</name>
</gene>
<organism evidence="4 5">
    <name type="scientific">Streptomyces cyaneochromogenes</name>
    <dbReference type="NCBI Taxonomy" id="2496836"/>
    <lineage>
        <taxon>Bacteria</taxon>
        <taxon>Bacillati</taxon>
        <taxon>Actinomycetota</taxon>
        <taxon>Actinomycetes</taxon>
        <taxon>Kitasatosporales</taxon>
        <taxon>Streptomycetaceae</taxon>
        <taxon>Streptomyces</taxon>
    </lineage>
</organism>
<dbReference type="KEGG" id="scya:EJ357_11080"/>
<feature type="region of interest" description="Disordered" evidence="1">
    <location>
        <begin position="1"/>
        <end position="27"/>
    </location>
</feature>
<dbReference type="SUPFAM" id="SSF110221">
    <property type="entry name" value="AbfB domain"/>
    <property type="match status" value="2"/>
</dbReference>
<evidence type="ECO:0000256" key="1">
    <source>
        <dbReference type="SAM" id="MobiDB-lite"/>
    </source>
</evidence>
<dbReference type="Proteomes" id="UP000280298">
    <property type="component" value="Chromosome"/>
</dbReference>
<dbReference type="OrthoDB" id="3298420at2"/>
<accession>A0A3Q9ER09</accession>
<feature type="compositionally biased region" description="Polar residues" evidence="1">
    <location>
        <begin position="61"/>
        <end position="72"/>
    </location>
</feature>
<dbReference type="Pfam" id="PF05270">
    <property type="entry name" value="AbfB"/>
    <property type="match status" value="1"/>
</dbReference>
<name>A0A3Q9ER09_9ACTN</name>
<evidence type="ECO:0000313" key="5">
    <source>
        <dbReference type="Proteomes" id="UP000280298"/>
    </source>
</evidence>
<protein>
    <submittedName>
        <fullName evidence="4">Alpha-L-arabinofuranosidase</fullName>
    </submittedName>
</protein>
<keyword evidence="2" id="KW-0472">Membrane</keyword>
<feature type="region of interest" description="Disordered" evidence="1">
    <location>
        <begin position="52"/>
        <end position="143"/>
    </location>
</feature>
<dbReference type="RefSeq" id="WP_126391075.1">
    <property type="nucleotide sequence ID" value="NZ_CP034539.1"/>
</dbReference>
<evidence type="ECO:0000259" key="3">
    <source>
        <dbReference type="Pfam" id="PF05270"/>
    </source>
</evidence>
<dbReference type="InterPro" id="IPR007934">
    <property type="entry name" value="AbfB_ABD"/>
</dbReference>
<dbReference type="CDD" id="cd23399">
    <property type="entry name" value="beta-trefoil_ABD_ABFB"/>
    <property type="match status" value="1"/>
</dbReference>
<sequence length="275" mass="29845">MPDNKSRPSQDQPWENGWAPDTSRAPGTRRLWLAGGMAVATIVACVTAIAVSERESDKESPSASSATENTSYPGLISFASPSATPPRGKSGLSTDRPATRSPGQQHATTPKPAPDPSKSPSREGSSPTAAPKPPATTGRSVRSVNYPDRYWHVSDGYVRLDRVQGSESREDSTFRQVKGLANSSCYSFAAQDGRYLRHRAFVLRAERNDGSSLFGQDATFCPRASSSHSGATMLESVNYPGYFLRHRDFVVRLERFEYSSLYLSDSSFQLVGGLA</sequence>
<proteinExistence type="predicted"/>
<keyword evidence="2" id="KW-1133">Transmembrane helix</keyword>
<dbReference type="AlphaFoldDB" id="A0A3Q9ER09"/>
<dbReference type="InterPro" id="IPR036195">
    <property type="entry name" value="AbfB_ABD_sf"/>
</dbReference>
<keyword evidence="2" id="KW-0812">Transmembrane</keyword>
<keyword evidence="5" id="KW-1185">Reference proteome</keyword>
<dbReference type="GO" id="GO:0046556">
    <property type="term" value="F:alpha-L-arabinofuranosidase activity"/>
    <property type="evidence" value="ECO:0007669"/>
    <property type="project" value="InterPro"/>
</dbReference>
<reference evidence="4 5" key="1">
    <citation type="journal article" date="2019" name="Int. J. Syst. Evol. Microbiol.">
        <title>Streptomyces cyaneochromogenes sp. nov., a blue pigment-producing actinomycete from manganese-contaminated soil.</title>
        <authorList>
            <person name="Tang X."/>
            <person name="Zhao J."/>
            <person name="Li K."/>
            <person name="Chen Z."/>
            <person name="Sun Y."/>
            <person name="Gao J."/>
        </authorList>
    </citation>
    <scope>NUCLEOTIDE SEQUENCE [LARGE SCALE GENOMIC DNA]</scope>
    <source>
        <strain evidence="4 5">MK-45</strain>
    </source>
</reference>